<feature type="domain" description="BsuBI/PstI restriction endonuclease" evidence="1">
    <location>
        <begin position="152"/>
        <end position="303"/>
    </location>
</feature>
<dbReference type="InterPro" id="IPR041962">
    <property type="entry name" value="BsuBI/PstI_N_sf"/>
</dbReference>
<dbReference type="Gene3D" id="3.40.1350.80">
    <property type="match status" value="1"/>
</dbReference>
<proteinExistence type="predicted"/>
<dbReference type="Proteomes" id="UP000819052">
    <property type="component" value="Unassembled WGS sequence"/>
</dbReference>
<dbReference type="Pfam" id="PF06616">
    <property type="entry name" value="BsuBI_PstI_RE"/>
    <property type="match status" value="1"/>
</dbReference>
<evidence type="ECO:0000259" key="2">
    <source>
        <dbReference type="Pfam" id="PF17728"/>
    </source>
</evidence>
<gene>
    <name evidence="3" type="ORF">F1609_00520</name>
</gene>
<dbReference type="Gene3D" id="1.10.10.1820">
    <property type="entry name" value="BsuBI/PstI restriction endonuclease-like"/>
    <property type="match status" value="1"/>
</dbReference>
<dbReference type="RefSeq" id="WP_167073634.1">
    <property type="nucleotide sequence ID" value="NZ_VVIW01000001.1"/>
</dbReference>
<organism evidence="3 4">
    <name type="scientific">Massilia aquatica</name>
    <dbReference type="NCBI Taxonomy" id="2609000"/>
    <lineage>
        <taxon>Bacteria</taxon>
        <taxon>Pseudomonadati</taxon>
        <taxon>Pseudomonadota</taxon>
        <taxon>Betaproteobacteria</taxon>
        <taxon>Burkholderiales</taxon>
        <taxon>Oxalobacteraceae</taxon>
        <taxon>Telluria group</taxon>
        <taxon>Massilia</taxon>
    </lineage>
</organism>
<evidence type="ECO:0000259" key="1">
    <source>
        <dbReference type="Pfam" id="PF06616"/>
    </source>
</evidence>
<keyword evidence="3" id="KW-0255">Endonuclease</keyword>
<protein>
    <submittedName>
        <fullName evidence="3">Restriction endonuclease</fullName>
    </submittedName>
</protein>
<evidence type="ECO:0000313" key="4">
    <source>
        <dbReference type="Proteomes" id="UP000819052"/>
    </source>
</evidence>
<dbReference type="InterPro" id="IPR009528">
    <property type="entry name" value="Restrct_endonuc_II_BsuBI_C"/>
</dbReference>
<reference evidence="3 4" key="1">
    <citation type="submission" date="2019-09" db="EMBL/GenBank/DDBJ databases">
        <title>Taxonomy of Antarctic Massilia spp.: description of Massilia rubra sp. nov., Massilia aquatica sp. nov., Massilia mucilaginosa sp. nov., Massilia frigida sp. nov. isolated from streams, lakes and regoliths.</title>
        <authorList>
            <person name="Holochova P."/>
            <person name="Sedlacek I."/>
            <person name="Kralova S."/>
            <person name="Maslanova I."/>
            <person name="Busse H.-J."/>
            <person name="Stankova E."/>
            <person name="Vrbovska V."/>
            <person name="Kovarovic V."/>
            <person name="Bartak M."/>
            <person name="Svec P."/>
            <person name="Pantucek R."/>
        </authorList>
    </citation>
    <scope>NUCLEOTIDE SEQUENCE [LARGE SCALE GENOMIC DNA]</scope>
    <source>
        <strain evidence="3 4">CCM 8693</strain>
    </source>
</reference>
<name>A0ABX0M366_9BURK</name>
<sequence>MGKIDEAIEIIAALGYPRTQQNERSGLTLLALVQLKEEGSWQTLSEPLLGVRAILDYCRNDYNKPYAENSRESFRKETLHQFVSGGLALQNPDKPSRPPNSPQWNYQIAPDAKQLLLTYKTPAWDEALAAYLSQIGSLAEKYKAHRDLAMIPCRLPDGSLFEMSPGGHSELIRDIIQEFAPRFAPGAQVLYLGDTGNKGVVMDLAALELLGAPLHERGKMPDAILYAKDKDWLYLVESVTSVGPVDGKRHAELSYLFRNVSAGLVFVTAFPNRQIMARFLPVIAWETEVWCADNPTHLIHFNGDRFMGPH</sequence>
<comment type="caution">
    <text evidence="3">The sequence shown here is derived from an EMBL/GenBank/DDBJ whole genome shotgun (WGS) entry which is preliminary data.</text>
</comment>
<dbReference type="EMBL" id="VVIW01000001">
    <property type="protein sequence ID" value="NHZ38656.1"/>
    <property type="molecule type" value="Genomic_DNA"/>
</dbReference>
<feature type="domain" description="BsuBI/PstI restriction endonuclease HTH" evidence="2">
    <location>
        <begin position="3"/>
        <end position="139"/>
    </location>
</feature>
<dbReference type="InterPro" id="IPR041454">
    <property type="entry name" value="BsuBI/PstI_N"/>
</dbReference>
<dbReference type="InterPro" id="IPR041963">
    <property type="entry name" value="BsuBI/PstI_C_sf"/>
</dbReference>
<accession>A0ABX0M366</accession>
<keyword evidence="3" id="KW-0378">Hydrolase</keyword>
<keyword evidence="4" id="KW-1185">Reference proteome</keyword>
<dbReference type="Pfam" id="PF17728">
    <property type="entry name" value="BsuBI_PstI_RE_N"/>
    <property type="match status" value="1"/>
</dbReference>
<keyword evidence="3" id="KW-0540">Nuclease</keyword>
<dbReference type="GO" id="GO:0004519">
    <property type="term" value="F:endonuclease activity"/>
    <property type="evidence" value="ECO:0007669"/>
    <property type="project" value="UniProtKB-KW"/>
</dbReference>
<evidence type="ECO:0000313" key="3">
    <source>
        <dbReference type="EMBL" id="NHZ38656.1"/>
    </source>
</evidence>